<reference evidence="3" key="1">
    <citation type="submission" date="2023-08" db="EMBL/GenBank/DDBJ databases">
        <authorList>
            <person name="Chen Y."/>
            <person name="Shah S."/>
            <person name="Dougan E. K."/>
            <person name="Thang M."/>
            <person name="Chan C."/>
        </authorList>
    </citation>
    <scope>NUCLEOTIDE SEQUENCE</scope>
</reference>
<dbReference type="EMBL" id="CAUJNA010003124">
    <property type="protein sequence ID" value="CAJ1395335.1"/>
    <property type="molecule type" value="Genomic_DNA"/>
</dbReference>
<dbReference type="PANTHER" id="PTHR21228">
    <property type="entry name" value="FAST LEU-RICH DOMAIN-CONTAINING"/>
    <property type="match status" value="1"/>
</dbReference>
<accession>A0AA36IWR1</accession>
<keyword evidence="4" id="KW-1185">Reference proteome</keyword>
<evidence type="ECO:0000259" key="2">
    <source>
        <dbReference type="Pfam" id="PF26188"/>
    </source>
</evidence>
<keyword evidence="1" id="KW-0732">Signal</keyword>
<evidence type="ECO:0000313" key="4">
    <source>
        <dbReference type="Proteomes" id="UP001178507"/>
    </source>
</evidence>
<dbReference type="Pfam" id="PF26188">
    <property type="entry name" value="RESC6"/>
    <property type="match status" value="1"/>
</dbReference>
<organism evidence="3 4">
    <name type="scientific">Effrenium voratum</name>
    <dbReference type="NCBI Taxonomy" id="2562239"/>
    <lineage>
        <taxon>Eukaryota</taxon>
        <taxon>Sar</taxon>
        <taxon>Alveolata</taxon>
        <taxon>Dinophyceae</taxon>
        <taxon>Suessiales</taxon>
        <taxon>Symbiodiniaceae</taxon>
        <taxon>Effrenium</taxon>
    </lineage>
</organism>
<dbReference type="GO" id="GO:0044528">
    <property type="term" value="P:regulation of mitochondrial mRNA stability"/>
    <property type="evidence" value="ECO:0007669"/>
    <property type="project" value="TreeGrafter"/>
</dbReference>
<dbReference type="AlphaFoldDB" id="A0AA36IWR1"/>
<dbReference type="GO" id="GO:0035770">
    <property type="term" value="C:ribonucleoprotein granule"/>
    <property type="evidence" value="ECO:0007669"/>
    <property type="project" value="TreeGrafter"/>
</dbReference>
<proteinExistence type="predicted"/>
<dbReference type="InterPro" id="IPR058917">
    <property type="entry name" value="RESC6_dom"/>
</dbReference>
<sequence>MADGTFVTSGSVLLALRVLGFGCLEQVANGAPRQDEGSNQSFYTYGPPGTPHSDFVRIVSSKLPYHARPDRPSRTVNDWIAATDSVPEVLALVGKHGAEFDSTNTATAMHRLAKWHRERPDPRLFQDRRWEETLGHLERNLQGFQTRHLTSSLWSLATLGRRARGPHLNKVMEEVQERLDEFTCIDLALTAWSIATMRMEPPGLYDRISKLSLACIAEFQPQALANIMWATATLKKENDALIRHAAYTAAKLLDAGCDFRPHEYSTMVWSMVITQAKEECLFSRVSGHVIRRVSEFGPQELTNCAWAFASIGIRTEGLFEALGKECHAKLHHFNMQNLTNVAWSYSHLRVGSEELLADVARMCHARIGDMNVQDLAQLALTLVFTRRANHGLEDCDWETAGVMGTRELTMALVVEVTKAMVQKIRQRGATTPDDAWIVHDLVLVWMEEKKAKELIADAWKMLDGYMDRAFPCRDLYHQVLDFLRTTPLLARALACGSVVQSAHVPIYEQSFRELDIRSLGIKYTGLLLAELGLTDRLEDGLTESSRRLLAAERAQLLRQDPGAGSQNWCLFRYHLHSELREVREMEGIRVRSCGGDPMALALLDPPREAHLVAVRLSNDRLNHRRRDAEFRALAHVAGVLRSLIPDADKLMQVPAPDPCRDMSAAAFVAGSALQPFTSIEPRTRLDHRLPKFKGLVMPRVSSIPRRMQL</sequence>
<dbReference type="PANTHER" id="PTHR21228:SF40">
    <property type="entry name" value="LD45607P"/>
    <property type="match status" value="1"/>
</dbReference>
<protein>
    <recommendedName>
        <fullName evidence="2">RNA-editing substrate-binding complex 6 protein domain-containing protein</fullName>
    </recommendedName>
</protein>
<feature type="domain" description="RNA-editing substrate-binding complex 6 protein" evidence="2">
    <location>
        <begin position="212"/>
        <end position="385"/>
    </location>
</feature>
<evidence type="ECO:0000313" key="3">
    <source>
        <dbReference type="EMBL" id="CAJ1395335.1"/>
    </source>
</evidence>
<feature type="chain" id="PRO_5041417874" description="RNA-editing substrate-binding complex 6 protein domain-containing protein" evidence="1">
    <location>
        <begin position="31"/>
        <end position="709"/>
    </location>
</feature>
<dbReference type="GO" id="GO:0003723">
    <property type="term" value="F:RNA binding"/>
    <property type="evidence" value="ECO:0007669"/>
    <property type="project" value="TreeGrafter"/>
</dbReference>
<dbReference type="Proteomes" id="UP001178507">
    <property type="component" value="Unassembled WGS sequence"/>
</dbReference>
<dbReference type="GO" id="GO:0005759">
    <property type="term" value="C:mitochondrial matrix"/>
    <property type="evidence" value="ECO:0007669"/>
    <property type="project" value="TreeGrafter"/>
</dbReference>
<evidence type="ECO:0000256" key="1">
    <source>
        <dbReference type="SAM" id="SignalP"/>
    </source>
</evidence>
<comment type="caution">
    <text evidence="3">The sequence shown here is derived from an EMBL/GenBank/DDBJ whole genome shotgun (WGS) entry which is preliminary data.</text>
</comment>
<name>A0AA36IWR1_9DINO</name>
<dbReference type="GO" id="GO:0000963">
    <property type="term" value="P:mitochondrial RNA processing"/>
    <property type="evidence" value="ECO:0007669"/>
    <property type="project" value="TreeGrafter"/>
</dbReference>
<gene>
    <name evidence="3" type="ORF">EVOR1521_LOCUS19784</name>
</gene>
<dbReference type="InterPro" id="IPR050870">
    <property type="entry name" value="FAST_kinase"/>
</dbReference>
<feature type="signal peptide" evidence="1">
    <location>
        <begin position="1"/>
        <end position="30"/>
    </location>
</feature>